<gene>
    <name evidence="4" type="ORF">MAC_09835</name>
</gene>
<accession>E9EIY7</accession>
<dbReference type="OrthoDB" id="5423360at2759"/>
<reference evidence="4 5" key="1">
    <citation type="journal article" date="2011" name="PLoS Genet.">
        <title>Genome sequencing and comparative transcriptomics of the model entomopathogenic fungi Metarhizium anisopliae and M. acridum.</title>
        <authorList>
            <person name="Gao Q."/>
            <person name="Jin K."/>
            <person name="Ying S.H."/>
            <person name="Zhang Y."/>
            <person name="Xiao G."/>
            <person name="Shang Y."/>
            <person name="Duan Z."/>
            <person name="Hu X."/>
            <person name="Xie X.Q."/>
            <person name="Zhou G."/>
            <person name="Peng G."/>
            <person name="Luo Z."/>
            <person name="Huang W."/>
            <person name="Wang B."/>
            <person name="Fang W."/>
            <person name="Wang S."/>
            <person name="Zhong Y."/>
            <person name="Ma L.J."/>
            <person name="St Leger R.J."/>
            <person name="Zhao G.P."/>
            <person name="Pei Y."/>
            <person name="Feng M.G."/>
            <person name="Xia Y."/>
            <person name="Wang C."/>
        </authorList>
    </citation>
    <scope>NUCLEOTIDE SEQUENCE [LARGE SCALE GENOMIC DNA]</scope>
    <source>
        <strain evidence="4 5">CQMa 102</strain>
    </source>
</reference>
<feature type="domain" description="Amidase" evidence="2">
    <location>
        <begin position="217"/>
        <end position="390"/>
    </location>
</feature>
<dbReference type="Gene3D" id="3.90.1300.10">
    <property type="entry name" value="Amidase signature (AS) domain"/>
    <property type="match status" value="1"/>
</dbReference>
<organism evidence="5">
    <name type="scientific">Metarhizium acridum (strain CQMa 102)</name>
    <dbReference type="NCBI Taxonomy" id="655827"/>
    <lineage>
        <taxon>Eukaryota</taxon>
        <taxon>Fungi</taxon>
        <taxon>Dikarya</taxon>
        <taxon>Ascomycota</taxon>
        <taxon>Pezizomycotina</taxon>
        <taxon>Sordariomycetes</taxon>
        <taxon>Hypocreomycetidae</taxon>
        <taxon>Hypocreales</taxon>
        <taxon>Clavicipitaceae</taxon>
        <taxon>Metarhizium</taxon>
    </lineage>
</organism>
<dbReference type="InParanoid" id="E9EIY7"/>
<keyword evidence="5" id="KW-1185">Reference proteome</keyword>
<dbReference type="AlphaFoldDB" id="E9EIY7"/>
<sequence>MTRSQRPHCAGFILITLLCLLCIGLVVWRTDGMDAPVQPPPSVITLGDATYFIPTTFKHQSPLSDKLATGPCTVIRVSSPYITADDLNDIREKLSQDDVWTTDFLQNLILQSATFHKDVRTSPSARRTLETWRSRVLFHGTSEILDAPSGPYFCDAGRLHEVYRLYPDTAGAFMSATVQSPNDPYLYTSLNVSVFTGEFPATLTVGVPSRLYFTPSREKPLAGLRIAVKDTQNVRGVKTTGSSRAWARLYGPQEKSATGVQRLLEHGAIVVGKLKSTQFGESEWATRDWVDYHAPWNPRGDGYQTPSASSSGSAAAVAAYDWLDLSTGTDCSGSVRAPAAVHGLFGIRPSTDAIDNEGVIPFSKNFDTFGIFTRDMGTLALTSSVLYNQKGEIPACFKKPKRIIYLSEYWPVGDEASSVVFEDTIRQLESTLGIKKTELSLGRLWSESNTLGTDLSIDDYFKTTFVDASAPDQWAMLKAFHTEYENAFGHAPPLNPQLQWKMKFLPNQTVEQQKQGEKDIKVFRTWFEKQPSWTGEGWFFHFIAVYAGAPEVILPIGQTPYQSRLTKRQEWLPVAIGLLGARGTDAAFTAFIKDTVKAAKLPTTVNVGRTAFKPSISEANSAVAAPLMARGSYAFNTRY</sequence>
<dbReference type="InterPro" id="IPR036928">
    <property type="entry name" value="AS_sf"/>
</dbReference>
<evidence type="ECO:0000259" key="3">
    <source>
        <dbReference type="Pfam" id="PF26053"/>
    </source>
</evidence>
<dbReference type="SUPFAM" id="SSF75304">
    <property type="entry name" value="Amidase signature (AS) enzymes"/>
    <property type="match status" value="1"/>
</dbReference>
<name>E9EIY7_METAQ</name>
<evidence type="ECO:0000313" key="4">
    <source>
        <dbReference type="EMBL" id="EFY84120.1"/>
    </source>
</evidence>
<dbReference type="PANTHER" id="PTHR46310">
    <property type="entry name" value="AMIDASE 1"/>
    <property type="match status" value="1"/>
</dbReference>
<feature type="domain" description="Scytalone dehydratase-like protein Arp1 N-terminal" evidence="3">
    <location>
        <begin position="59"/>
        <end position="154"/>
    </location>
</feature>
<protein>
    <submittedName>
        <fullName evidence="4">Amidase</fullName>
    </submittedName>
</protein>
<dbReference type="InterPro" id="IPR058329">
    <property type="entry name" value="Arp1_N"/>
</dbReference>
<dbReference type="InterPro" id="IPR023631">
    <property type="entry name" value="Amidase_dom"/>
</dbReference>
<dbReference type="STRING" id="655827.E9EIY7"/>
<dbReference type="Pfam" id="PF26053">
    <property type="entry name" value="DUF8016"/>
    <property type="match status" value="1"/>
</dbReference>
<feature type="signal peptide" evidence="1">
    <location>
        <begin position="1"/>
        <end position="32"/>
    </location>
</feature>
<proteinExistence type="predicted"/>
<dbReference type="OMA" id="TGEGWFF"/>
<dbReference type="HOGENOM" id="CLU_020129_1_0_1"/>
<dbReference type="Pfam" id="PF01425">
    <property type="entry name" value="Amidase"/>
    <property type="match status" value="1"/>
</dbReference>
<feature type="chain" id="PRO_5003235468" evidence="1">
    <location>
        <begin position="33"/>
        <end position="639"/>
    </location>
</feature>
<evidence type="ECO:0000313" key="5">
    <source>
        <dbReference type="Proteomes" id="UP000002499"/>
    </source>
</evidence>
<dbReference type="PANTHER" id="PTHR46310:SF7">
    <property type="entry name" value="AMIDASE 1"/>
    <property type="match status" value="1"/>
</dbReference>
<evidence type="ECO:0000259" key="2">
    <source>
        <dbReference type="Pfam" id="PF01425"/>
    </source>
</evidence>
<evidence type="ECO:0000256" key="1">
    <source>
        <dbReference type="SAM" id="SignalP"/>
    </source>
</evidence>
<dbReference type="Proteomes" id="UP000002499">
    <property type="component" value="Unassembled WGS sequence"/>
</dbReference>
<dbReference type="eggNOG" id="KOG1211">
    <property type="taxonomic scope" value="Eukaryota"/>
</dbReference>
<keyword evidence="1" id="KW-0732">Signal</keyword>
<dbReference type="EMBL" id="GL698681">
    <property type="protein sequence ID" value="EFY84120.1"/>
    <property type="molecule type" value="Genomic_DNA"/>
</dbReference>